<organism evidence="1 2">
    <name type="scientific">Cucumis sativus</name>
    <name type="common">Cucumber</name>
    <dbReference type="NCBI Taxonomy" id="3659"/>
    <lineage>
        <taxon>Eukaryota</taxon>
        <taxon>Viridiplantae</taxon>
        <taxon>Streptophyta</taxon>
        <taxon>Embryophyta</taxon>
        <taxon>Tracheophyta</taxon>
        <taxon>Spermatophyta</taxon>
        <taxon>Magnoliopsida</taxon>
        <taxon>eudicotyledons</taxon>
        <taxon>Gunneridae</taxon>
        <taxon>Pentapetalae</taxon>
        <taxon>rosids</taxon>
        <taxon>fabids</taxon>
        <taxon>Cucurbitales</taxon>
        <taxon>Cucurbitaceae</taxon>
        <taxon>Benincaseae</taxon>
        <taxon>Cucumis</taxon>
    </lineage>
</organism>
<dbReference type="eggNOG" id="KOG0017">
    <property type="taxonomic scope" value="Eukaryota"/>
</dbReference>
<evidence type="ECO:0000313" key="1">
    <source>
        <dbReference type="EMBL" id="KGN51064.1"/>
    </source>
</evidence>
<name>A0A0A0KQC7_CUCSA</name>
<protein>
    <submittedName>
        <fullName evidence="1">Potassium transporter</fullName>
    </submittedName>
</protein>
<dbReference type="EMBL" id="CM002926">
    <property type="protein sequence ID" value="KGN51064.1"/>
    <property type="molecule type" value="Genomic_DNA"/>
</dbReference>
<dbReference type="Proteomes" id="UP000029981">
    <property type="component" value="Chromosome 5"/>
</dbReference>
<accession>A0A0A0KQC7</accession>
<evidence type="ECO:0000313" key="2">
    <source>
        <dbReference type="Proteomes" id="UP000029981"/>
    </source>
</evidence>
<reference evidence="1 2" key="4">
    <citation type="journal article" date="2011" name="BMC Genomics">
        <title>RNA-Seq improves annotation of protein-coding genes in the cucumber genome.</title>
        <authorList>
            <person name="Li Z."/>
            <person name="Zhang Z."/>
            <person name="Yan P."/>
            <person name="Huang S."/>
            <person name="Fei Z."/>
            <person name="Lin K."/>
        </authorList>
    </citation>
    <scope>NUCLEOTIDE SEQUENCE [LARGE SCALE GENOMIC DNA]</scope>
    <source>
        <strain evidence="2">cv. 9930</strain>
    </source>
</reference>
<keyword evidence="2" id="KW-1185">Reference proteome</keyword>
<reference evidence="1 2" key="3">
    <citation type="journal article" date="2010" name="BMC Genomics">
        <title>Transcriptome sequencing and comparative analysis of cucumber flowers with different sex types.</title>
        <authorList>
            <person name="Guo S."/>
            <person name="Zheng Y."/>
            <person name="Joung J.G."/>
            <person name="Liu S."/>
            <person name="Zhang Z."/>
            <person name="Crasta O.R."/>
            <person name="Sobral B.W."/>
            <person name="Xu Y."/>
            <person name="Huang S."/>
            <person name="Fei Z."/>
        </authorList>
    </citation>
    <scope>NUCLEOTIDE SEQUENCE [LARGE SCALE GENOMIC DNA]</scope>
    <source>
        <strain evidence="2">cv. 9930</strain>
    </source>
</reference>
<dbReference type="AlphaFoldDB" id="A0A0A0KQC7"/>
<reference evidence="1 2" key="1">
    <citation type="journal article" date="2009" name="Nat. Genet.">
        <title>The genome of the cucumber, Cucumis sativus L.</title>
        <authorList>
            <person name="Huang S."/>
            <person name="Li R."/>
            <person name="Zhang Z."/>
            <person name="Li L."/>
            <person name="Gu X."/>
            <person name="Fan W."/>
            <person name="Lucas W.J."/>
            <person name="Wang X."/>
            <person name="Xie B."/>
            <person name="Ni P."/>
            <person name="Ren Y."/>
            <person name="Zhu H."/>
            <person name="Li J."/>
            <person name="Lin K."/>
            <person name="Jin W."/>
            <person name="Fei Z."/>
            <person name="Li G."/>
            <person name="Staub J."/>
            <person name="Kilian A."/>
            <person name="van der Vossen E.A."/>
            <person name="Wu Y."/>
            <person name="Guo J."/>
            <person name="He J."/>
            <person name="Jia Z."/>
            <person name="Ren Y."/>
            <person name="Tian G."/>
            <person name="Lu Y."/>
            <person name="Ruan J."/>
            <person name="Qian W."/>
            <person name="Wang M."/>
            <person name="Huang Q."/>
            <person name="Li B."/>
            <person name="Xuan Z."/>
            <person name="Cao J."/>
            <person name="Asan"/>
            <person name="Wu Z."/>
            <person name="Zhang J."/>
            <person name="Cai Q."/>
            <person name="Bai Y."/>
            <person name="Zhao B."/>
            <person name="Han Y."/>
            <person name="Li Y."/>
            <person name="Li X."/>
            <person name="Wang S."/>
            <person name="Shi Q."/>
            <person name="Liu S."/>
            <person name="Cho W.K."/>
            <person name="Kim J.Y."/>
            <person name="Xu Y."/>
            <person name="Heller-Uszynska K."/>
            <person name="Miao H."/>
            <person name="Cheng Z."/>
            <person name="Zhang S."/>
            <person name="Wu J."/>
            <person name="Yang Y."/>
            <person name="Kang H."/>
            <person name="Li M."/>
            <person name="Liang H."/>
            <person name="Ren X."/>
            <person name="Shi Z."/>
            <person name="Wen M."/>
            <person name="Jian M."/>
            <person name="Yang H."/>
            <person name="Zhang G."/>
            <person name="Yang Z."/>
            <person name="Chen R."/>
            <person name="Liu S."/>
            <person name="Li J."/>
            <person name="Ma L."/>
            <person name="Liu H."/>
            <person name="Zhou Y."/>
            <person name="Zhao J."/>
            <person name="Fang X."/>
            <person name="Li G."/>
            <person name="Fang L."/>
            <person name="Li Y."/>
            <person name="Liu D."/>
            <person name="Zheng H."/>
            <person name="Zhang Y."/>
            <person name="Qin N."/>
            <person name="Li Z."/>
            <person name="Yang G."/>
            <person name="Yang S."/>
            <person name="Bolund L."/>
            <person name="Kristiansen K."/>
            <person name="Zheng H."/>
            <person name="Li S."/>
            <person name="Zhang X."/>
            <person name="Yang H."/>
            <person name="Wang J."/>
            <person name="Sun R."/>
            <person name="Zhang B."/>
            <person name="Jiang S."/>
            <person name="Wang J."/>
            <person name="Du Y."/>
            <person name="Li S."/>
        </authorList>
    </citation>
    <scope>NUCLEOTIDE SEQUENCE [LARGE SCALE GENOMIC DNA]</scope>
    <source>
        <strain evidence="2">cv. 9930</strain>
    </source>
</reference>
<reference evidence="1 2" key="2">
    <citation type="journal article" date="2009" name="PLoS ONE">
        <title>An integrated genetic and cytogenetic map of the cucumber genome.</title>
        <authorList>
            <person name="Ren Y."/>
            <person name="Zhang Z."/>
            <person name="Liu J."/>
            <person name="Staub J.E."/>
            <person name="Han Y."/>
            <person name="Cheng Z."/>
            <person name="Li X."/>
            <person name="Lu J."/>
            <person name="Miao H."/>
            <person name="Kang H."/>
            <person name="Xie B."/>
            <person name="Gu X."/>
            <person name="Wang X."/>
            <person name="Du Y."/>
            <person name="Jin W."/>
            <person name="Huang S."/>
        </authorList>
    </citation>
    <scope>NUCLEOTIDE SEQUENCE [LARGE SCALE GENOMIC DNA]</scope>
    <source>
        <strain evidence="2">cv. 9930</strain>
    </source>
</reference>
<dbReference type="Gramene" id="KGN51064">
    <property type="protein sequence ID" value="KGN51064"/>
    <property type="gene ID" value="Csa_5G426410"/>
</dbReference>
<gene>
    <name evidence="1" type="ORF">Csa_5G426410</name>
</gene>
<sequence>MGVYVTVYVTFANSFEASYRLVWDDENNNITQSVFPPLALLNSASSFNSFEGEYHFWPLYWFTFPLATTDPWKIQFPVLFDFLGWELELVC</sequence>
<proteinExistence type="predicted"/>